<dbReference type="Proteomes" id="UP001283361">
    <property type="component" value="Unassembled WGS sequence"/>
</dbReference>
<reference evidence="1" key="1">
    <citation type="journal article" date="2023" name="G3 (Bethesda)">
        <title>A reference genome for the long-term kleptoplast-retaining sea slug Elysia crispata morphotype clarki.</title>
        <authorList>
            <person name="Eastman K.E."/>
            <person name="Pendleton A.L."/>
            <person name="Shaikh M.A."/>
            <person name="Suttiyut T."/>
            <person name="Ogas R."/>
            <person name="Tomko P."/>
            <person name="Gavelis G."/>
            <person name="Widhalm J.R."/>
            <person name="Wisecaver J.H."/>
        </authorList>
    </citation>
    <scope>NUCLEOTIDE SEQUENCE</scope>
    <source>
        <strain evidence="1">ECLA1</strain>
    </source>
</reference>
<evidence type="ECO:0000313" key="2">
    <source>
        <dbReference type="Proteomes" id="UP001283361"/>
    </source>
</evidence>
<keyword evidence="2" id="KW-1185">Reference proteome</keyword>
<comment type="caution">
    <text evidence="1">The sequence shown here is derived from an EMBL/GenBank/DDBJ whole genome shotgun (WGS) entry which is preliminary data.</text>
</comment>
<evidence type="ECO:0000313" key="1">
    <source>
        <dbReference type="EMBL" id="KAK3738030.1"/>
    </source>
</evidence>
<dbReference type="EMBL" id="JAWDGP010006605">
    <property type="protein sequence ID" value="KAK3738030.1"/>
    <property type="molecule type" value="Genomic_DNA"/>
</dbReference>
<accession>A0AAE0Y9P2</accession>
<proteinExistence type="predicted"/>
<name>A0AAE0Y9P2_9GAST</name>
<organism evidence="1 2">
    <name type="scientific">Elysia crispata</name>
    <name type="common">lettuce slug</name>
    <dbReference type="NCBI Taxonomy" id="231223"/>
    <lineage>
        <taxon>Eukaryota</taxon>
        <taxon>Metazoa</taxon>
        <taxon>Spiralia</taxon>
        <taxon>Lophotrochozoa</taxon>
        <taxon>Mollusca</taxon>
        <taxon>Gastropoda</taxon>
        <taxon>Heterobranchia</taxon>
        <taxon>Euthyneura</taxon>
        <taxon>Panpulmonata</taxon>
        <taxon>Sacoglossa</taxon>
        <taxon>Placobranchoidea</taxon>
        <taxon>Plakobranchidae</taxon>
        <taxon>Elysia</taxon>
    </lineage>
</organism>
<gene>
    <name evidence="1" type="ORF">RRG08_067197</name>
</gene>
<protein>
    <submittedName>
        <fullName evidence="1">Uncharacterized protein</fullName>
    </submittedName>
</protein>
<sequence length="112" mass="12585">MAVEKCSTGGDFSASSEEKQLRVKYVYLGWHDSGDRATAKDREIKLNSANCFHLNNPLSTVLAEVRRVRTWYSGEWTAWSLWAVWVSMLDGGGRTCLANAPCSVNKDARGRW</sequence>
<dbReference type="AlphaFoldDB" id="A0AAE0Y9P2"/>